<dbReference type="FunFam" id="1.10.10.60:FF:000007">
    <property type="entry name" value="Two-component response regulator"/>
    <property type="match status" value="1"/>
</dbReference>
<gene>
    <name evidence="6" type="ORF">R3W88_002392</name>
</gene>
<comment type="caution">
    <text evidence="6">The sequence shown here is derived from an EMBL/GenBank/DDBJ whole genome shotgun (WGS) entry which is preliminary data.</text>
</comment>
<dbReference type="GO" id="GO:0003677">
    <property type="term" value="F:DNA binding"/>
    <property type="evidence" value="ECO:0007669"/>
    <property type="project" value="InterPro"/>
</dbReference>
<organism evidence="6 7">
    <name type="scientific">Solanum pinnatisectum</name>
    <name type="common">tansyleaf nightshade</name>
    <dbReference type="NCBI Taxonomy" id="50273"/>
    <lineage>
        <taxon>Eukaryota</taxon>
        <taxon>Viridiplantae</taxon>
        <taxon>Streptophyta</taxon>
        <taxon>Embryophyta</taxon>
        <taxon>Tracheophyta</taxon>
        <taxon>Spermatophyta</taxon>
        <taxon>Magnoliopsida</taxon>
        <taxon>eudicotyledons</taxon>
        <taxon>Gunneridae</taxon>
        <taxon>Pentapetalae</taxon>
        <taxon>asterids</taxon>
        <taxon>lamiids</taxon>
        <taxon>Solanales</taxon>
        <taxon>Solanaceae</taxon>
        <taxon>Solanoideae</taxon>
        <taxon>Solaneae</taxon>
        <taxon>Solanum</taxon>
    </lineage>
</organism>
<dbReference type="NCBIfam" id="TIGR01557">
    <property type="entry name" value="myb_SHAQKYF"/>
    <property type="match status" value="1"/>
</dbReference>
<dbReference type="GO" id="GO:0005634">
    <property type="term" value="C:nucleus"/>
    <property type="evidence" value="ECO:0007669"/>
    <property type="project" value="UniProtKB-SubCell"/>
</dbReference>
<keyword evidence="2" id="KW-0805">Transcription regulation</keyword>
<evidence type="ECO:0000256" key="3">
    <source>
        <dbReference type="ARBA" id="ARBA00023163"/>
    </source>
</evidence>
<keyword evidence="3" id="KW-0804">Transcription</keyword>
<dbReference type="GO" id="GO:0003700">
    <property type="term" value="F:DNA-binding transcription factor activity"/>
    <property type="evidence" value="ECO:0007669"/>
    <property type="project" value="InterPro"/>
</dbReference>
<dbReference type="InterPro" id="IPR006447">
    <property type="entry name" value="Myb_dom_plants"/>
</dbReference>
<name>A0AAV9MPC1_9SOLN</name>
<dbReference type="AlphaFoldDB" id="A0AAV9MPC1"/>
<dbReference type="InterPro" id="IPR044841">
    <property type="entry name" value="LUX/BOA-like"/>
</dbReference>
<dbReference type="InterPro" id="IPR011006">
    <property type="entry name" value="CheY-like_superfamily"/>
</dbReference>
<dbReference type="Gene3D" id="3.40.50.2300">
    <property type="match status" value="1"/>
</dbReference>
<proteinExistence type="predicted"/>
<evidence type="ECO:0000313" key="7">
    <source>
        <dbReference type="Proteomes" id="UP001311915"/>
    </source>
</evidence>
<dbReference type="SUPFAM" id="SSF46689">
    <property type="entry name" value="Homeodomain-like"/>
    <property type="match status" value="1"/>
</dbReference>
<keyword evidence="4" id="KW-0539">Nucleus</keyword>
<reference evidence="6 7" key="1">
    <citation type="submission" date="2023-10" db="EMBL/GenBank/DDBJ databases">
        <title>Genome-Wide Identification Analysis in wild type Solanum Pinnatisectum Reveals Some Genes Defensing Phytophthora Infestans.</title>
        <authorList>
            <person name="Sun C."/>
        </authorList>
    </citation>
    <scope>NUCLEOTIDE SEQUENCE [LARGE SCALE GENOMIC DNA]</scope>
    <source>
        <strain evidence="6">LQN</strain>
        <tissue evidence="6">Leaf</tissue>
    </source>
</reference>
<feature type="region of interest" description="Disordered" evidence="5">
    <location>
        <begin position="137"/>
        <end position="192"/>
    </location>
</feature>
<keyword evidence="7" id="KW-1185">Reference proteome</keyword>
<comment type="subcellular location">
    <subcellularLocation>
        <location evidence="1">Nucleus</location>
    </subcellularLocation>
</comment>
<evidence type="ECO:0000256" key="1">
    <source>
        <dbReference type="ARBA" id="ARBA00004123"/>
    </source>
</evidence>
<dbReference type="SUPFAM" id="SSF52172">
    <property type="entry name" value="CheY-like"/>
    <property type="match status" value="1"/>
</dbReference>
<evidence type="ECO:0000256" key="2">
    <source>
        <dbReference type="ARBA" id="ARBA00023015"/>
    </source>
</evidence>
<dbReference type="PANTHER" id="PTHR31442">
    <property type="entry name" value="HOMEODOMAIN-LIKE SUPERFAMILY PROTEIN-RELATED"/>
    <property type="match status" value="1"/>
</dbReference>
<dbReference type="InterPro" id="IPR009057">
    <property type="entry name" value="Homeodomain-like_sf"/>
</dbReference>
<evidence type="ECO:0000256" key="5">
    <source>
        <dbReference type="SAM" id="MobiDB-lite"/>
    </source>
</evidence>
<dbReference type="Gene3D" id="1.10.10.60">
    <property type="entry name" value="Homeodomain-like"/>
    <property type="match status" value="1"/>
</dbReference>
<sequence length="584" mass="65855">MDIPANSSVMGTKNICILLVLDDFTCHNIVSDMLHNQTYQVLHVGKTMDTLNAVWERKSIFNLVLTNIHRLNSNGVDILQIIKNKLNLPTIFMSPDDTRCENQVQDCSVGAYVMSFSDTDEMNKFWQMVLEKEKGRKAAVSQEENDSRLPQNVTAETSREKKTSADTDVAIRAHDLKGKRKANSDRDEENRDIEKKRRVVWTPKMHQSFLQAIQYLGYEKAVPKKIVEIMNEPGLTREHVASHLQKYRMCIKRAQESSAASIYDQILTNDANAKCFQVQPYLSPLNFSSSRGYSHSIQQPFQTHFQQGTGSMNCPTSGQMGSFQQQNSLLDFANLQQADHNGLIGQHSTFMPRIAHSSTFRVYGDKRKNMLFSIQSGNENQPTNSSNSGLEFLGFRLSTDGKSVKFGHKSSSCTVIPNNAYSGLCSSISEDYIHKQQSSPQFLETPIENTLIQSSSVQPENLTFNHPSNSISQQQNILLFDNAVNTISCQIPEMPDSFIPQEQLAAQPSSKDLEDYSAILFGDDEVYVPSLENYDSIQQQYPAPELPQVTLDVNSLGTEIDIKSLLVTTEDRSTQLFWEENELL</sequence>
<protein>
    <submittedName>
        <fullName evidence="6">Uncharacterized protein</fullName>
    </submittedName>
</protein>
<accession>A0AAV9MPC1</accession>
<evidence type="ECO:0000256" key="4">
    <source>
        <dbReference type="ARBA" id="ARBA00023242"/>
    </source>
</evidence>
<feature type="compositionally biased region" description="Basic and acidic residues" evidence="5">
    <location>
        <begin position="157"/>
        <end position="192"/>
    </location>
</feature>
<evidence type="ECO:0000313" key="6">
    <source>
        <dbReference type="EMBL" id="KAK4738695.1"/>
    </source>
</evidence>
<dbReference type="EMBL" id="JAWPEI010000001">
    <property type="protein sequence ID" value="KAK4738695.1"/>
    <property type="molecule type" value="Genomic_DNA"/>
</dbReference>
<dbReference type="Proteomes" id="UP001311915">
    <property type="component" value="Unassembled WGS sequence"/>
</dbReference>
<dbReference type="PANTHER" id="PTHR31442:SF28">
    <property type="entry name" value="TWO-COMPONENT RESPONSE REGULATOR ORR26"/>
    <property type="match status" value="1"/>
</dbReference>